<dbReference type="PANTHER" id="PTHR28004">
    <property type="entry name" value="ZGC:162816-RELATED"/>
    <property type="match status" value="1"/>
</dbReference>
<dbReference type="Gene3D" id="2.40.37.20">
    <property type="entry name" value="D-serine dehydratase-like domain"/>
    <property type="match status" value="1"/>
</dbReference>
<evidence type="ECO:0000259" key="3">
    <source>
        <dbReference type="SMART" id="SM01119"/>
    </source>
</evidence>
<dbReference type="Gene3D" id="3.20.20.10">
    <property type="entry name" value="Alanine racemase"/>
    <property type="match status" value="1"/>
</dbReference>
<dbReference type="Proteomes" id="UP000799778">
    <property type="component" value="Unassembled WGS sequence"/>
</dbReference>
<dbReference type="PANTHER" id="PTHR28004:SF2">
    <property type="entry name" value="D-SERINE DEHYDRATASE"/>
    <property type="match status" value="1"/>
</dbReference>
<dbReference type="EMBL" id="ML978077">
    <property type="protein sequence ID" value="KAF2010198.1"/>
    <property type="molecule type" value="Genomic_DNA"/>
</dbReference>
<dbReference type="InterPro" id="IPR029066">
    <property type="entry name" value="PLP-binding_barrel"/>
</dbReference>
<organism evidence="4 5">
    <name type="scientific">Aaosphaeria arxii CBS 175.79</name>
    <dbReference type="NCBI Taxonomy" id="1450172"/>
    <lineage>
        <taxon>Eukaryota</taxon>
        <taxon>Fungi</taxon>
        <taxon>Dikarya</taxon>
        <taxon>Ascomycota</taxon>
        <taxon>Pezizomycotina</taxon>
        <taxon>Dothideomycetes</taxon>
        <taxon>Pleosporomycetidae</taxon>
        <taxon>Pleosporales</taxon>
        <taxon>Pleosporales incertae sedis</taxon>
        <taxon>Aaosphaeria</taxon>
    </lineage>
</organism>
<dbReference type="GO" id="GO:0036088">
    <property type="term" value="P:D-serine catabolic process"/>
    <property type="evidence" value="ECO:0007669"/>
    <property type="project" value="TreeGrafter"/>
</dbReference>
<keyword evidence="2" id="KW-0456">Lyase</keyword>
<dbReference type="AlphaFoldDB" id="A0A6A5XB46"/>
<evidence type="ECO:0000313" key="4">
    <source>
        <dbReference type="EMBL" id="KAF2010198.1"/>
    </source>
</evidence>
<dbReference type="InterPro" id="IPR051466">
    <property type="entry name" value="D-amino_acid_metab_enzyme"/>
</dbReference>
<dbReference type="Pfam" id="PF01168">
    <property type="entry name" value="Ala_racemase_N"/>
    <property type="match status" value="1"/>
</dbReference>
<dbReference type="GeneID" id="54288051"/>
<dbReference type="RefSeq" id="XP_033378537.1">
    <property type="nucleotide sequence ID" value="XM_033530654.1"/>
</dbReference>
<comment type="similarity">
    <text evidence="1">Belongs to the DSD1 family.</text>
</comment>
<proteinExistence type="inferred from homology"/>
<evidence type="ECO:0000313" key="5">
    <source>
        <dbReference type="Proteomes" id="UP000799778"/>
    </source>
</evidence>
<gene>
    <name evidence="4" type="ORF">BU24DRAFT_444790</name>
</gene>
<protein>
    <recommendedName>
        <fullName evidence="3">D-serine dehydratase-like domain-containing protein</fullName>
    </recommendedName>
</protein>
<dbReference type="OrthoDB" id="20198at2759"/>
<dbReference type="SMART" id="SM01119">
    <property type="entry name" value="D-ser_dehydrat"/>
    <property type="match status" value="1"/>
</dbReference>
<dbReference type="GO" id="GO:0008721">
    <property type="term" value="F:D-serine ammonia-lyase activity"/>
    <property type="evidence" value="ECO:0007669"/>
    <property type="project" value="TreeGrafter"/>
</dbReference>
<name>A0A6A5XB46_9PLEO</name>
<sequence length="468" mass="50241">MSTITTIPQRQTPSASDLKDFYVGKTLHDVPKPAVTLDISKARRHCDSMLSATKAMGVGFRAHVKTHKTTQLTQLQLGTSPTTPANLVVSTLSEIQHLLPLLQTYLTTSRPFNILYGIPIPSSQVPRLASLATLLGPGSISIMLDHPAQLPSITHFHSLTNHAVGVYLKVDTGYHRAGLPPKDLDKGGLLSGIVALAREGKAVFLGLYSHSSLSYAGSSVKEAMDSLAGEIDGCVDALRGNAGALEGVRELTVSVGASPQVTAIENFEDGRVGVTEETRGLREALRRLGEGVPGLEVRTRLELHAGVYSVLDMQQWATRSRAHLGDHEDELAVSVVAEVISVYNDGEREKPEALVAVGTLGLGREPCQGYPGWGVVSRGSYAAKGPSERRLIVERISQEHAVLSWHGGNGDGTPADDKIPLEVGDTVRIYPNHACVTGAMYGWYLVTDSSDNENPSQIKDVWIRASGW</sequence>
<evidence type="ECO:0000256" key="2">
    <source>
        <dbReference type="ARBA" id="ARBA00023239"/>
    </source>
</evidence>
<keyword evidence="5" id="KW-1185">Reference proteome</keyword>
<feature type="domain" description="D-serine dehydratase-like" evidence="3">
    <location>
        <begin position="332"/>
        <end position="448"/>
    </location>
</feature>
<dbReference type="InterPro" id="IPR026956">
    <property type="entry name" value="D-ser_dehydrat-like_dom"/>
</dbReference>
<dbReference type="InterPro" id="IPR042208">
    <property type="entry name" value="D-ser_dehydrat-like_sf"/>
</dbReference>
<dbReference type="Pfam" id="PF14031">
    <property type="entry name" value="D-ser_dehydrat"/>
    <property type="match status" value="1"/>
</dbReference>
<accession>A0A6A5XB46</accession>
<reference evidence="4" key="1">
    <citation type="journal article" date="2020" name="Stud. Mycol.">
        <title>101 Dothideomycetes genomes: a test case for predicting lifestyles and emergence of pathogens.</title>
        <authorList>
            <person name="Haridas S."/>
            <person name="Albert R."/>
            <person name="Binder M."/>
            <person name="Bloem J."/>
            <person name="Labutti K."/>
            <person name="Salamov A."/>
            <person name="Andreopoulos B."/>
            <person name="Baker S."/>
            <person name="Barry K."/>
            <person name="Bills G."/>
            <person name="Bluhm B."/>
            <person name="Cannon C."/>
            <person name="Castanera R."/>
            <person name="Culley D."/>
            <person name="Daum C."/>
            <person name="Ezra D."/>
            <person name="Gonzalez J."/>
            <person name="Henrissat B."/>
            <person name="Kuo A."/>
            <person name="Liang C."/>
            <person name="Lipzen A."/>
            <person name="Lutzoni F."/>
            <person name="Magnuson J."/>
            <person name="Mondo S."/>
            <person name="Nolan M."/>
            <person name="Ohm R."/>
            <person name="Pangilinan J."/>
            <person name="Park H.-J."/>
            <person name="Ramirez L."/>
            <person name="Alfaro M."/>
            <person name="Sun H."/>
            <person name="Tritt A."/>
            <person name="Yoshinaga Y."/>
            <person name="Zwiers L.-H."/>
            <person name="Turgeon B."/>
            <person name="Goodwin S."/>
            <person name="Spatafora J."/>
            <person name="Crous P."/>
            <person name="Grigoriev I."/>
        </authorList>
    </citation>
    <scope>NUCLEOTIDE SEQUENCE</scope>
    <source>
        <strain evidence="4">CBS 175.79</strain>
    </source>
</reference>
<dbReference type="SUPFAM" id="SSF51419">
    <property type="entry name" value="PLP-binding barrel"/>
    <property type="match status" value="1"/>
</dbReference>
<dbReference type="InterPro" id="IPR001608">
    <property type="entry name" value="Ala_racemase_N"/>
</dbReference>
<evidence type="ECO:0000256" key="1">
    <source>
        <dbReference type="ARBA" id="ARBA00005323"/>
    </source>
</evidence>